<evidence type="ECO:0008006" key="3">
    <source>
        <dbReference type="Google" id="ProtNLM"/>
    </source>
</evidence>
<evidence type="ECO:0000313" key="2">
    <source>
        <dbReference type="Proteomes" id="UP000177197"/>
    </source>
</evidence>
<sequence length="128" mass="14642">MPMEQIFYKKILVGIKITTLKKGSVPVTDGKEPLQVVALKHKKGAYLKAHMHRPRQRVTSRLQECLVVKKGRIKVDLYGPDKKFFRKLFLNSGQILILMNGGIGIHIVKDAEIFEFKNGPFKEDKILI</sequence>
<dbReference type="EMBL" id="MEYV01000001">
    <property type="protein sequence ID" value="OGD40779.1"/>
    <property type="molecule type" value="Genomic_DNA"/>
</dbReference>
<dbReference type="Proteomes" id="UP000177197">
    <property type="component" value="Unassembled WGS sequence"/>
</dbReference>
<accession>A0A1F5CD45</accession>
<proteinExistence type="predicted"/>
<gene>
    <name evidence="1" type="ORF">A3I30_01765</name>
</gene>
<organism evidence="1 2">
    <name type="scientific">Candidatus Azambacteria bacterium RIFCSPLOWO2_02_FULL_44_14</name>
    <dbReference type="NCBI Taxonomy" id="1797306"/>
    <lineage>
        <taxon>Bacteria</taxon>
        <taxon>Candidatus Azamiibacteriota</taxon>
    </lineage>
</organism>
<comment type="caution">
    <text evidence="1">The sequence shown here is derived from an EMBL/GenBank/DDBJ whole genome shotgun (WGS) entry which is preliminary data.</text>
</comment>
<protein>
    <recommendedName>
        <fullName evidence="3">Sugar 3,4-ketoisomerase QdtA cupin domain-containing protein</fullName>
    </recommendedName>
</protein>
<dbReference type="AlphaFoldDB" id="A0A1F5CD45"/>
<reference evidence="1 2" key="1">
    <citation type="journal article" date="2016" name="Nat. Commun.">
        <title>Thousands of microbial genomes shed light on interconnected biogeochemical processes in an aquifer system.</title>
        <authorList>
            <person name="Anantharaman K."/>
            <person name="Brown C.T."/>
            <person name="Hug L.A."/>
            <person name="Sharon I."/>
            <person name="Castelle C.J."/>
            <person name="Probst A.J."/>
            <person name="Thomas B.C."/>
            <person name="Singh A."/>
            <person name="Wilkins M.J."/>
            <person name="Karaoz U."/>
            <person name="Brodie E.L."/>
            <person name="Williams K.H."/>
            <person name="Hubbard S.S."/>
            <person name="Banfield J.F."/>
        </authorList>
    </citation>
    <scope>NUCLEOTIDE SEQUENCE [LARGE SCALE GENOMIC DNA]</scope>
</reference>
<evidence type="ECO:0000313" key="1">
    <source>
        <dbReference type="EMBL" id="OGD40779.1"/>
    </source>
</evidence>
<name>A0A1F5CD45_9BACT</name>